<dbReference type="PRINTS" id="PR01950">
    <property type="entry name" value="LANCSUPER"/>
</dbReference>
<protein>
    <submittedName>
        <fullName evidence="1">Lanthionine synthetase-like protein</fullName>
    </submittedName>
</protein>
<dbReference type="RefSeq" id="WP_116612201.1">
    <property type="nucleotide sequence ID" value="NZ_QEOB01000011.1"/>
</dbReference>
<dbReference type="EMBL" id="QEOB01000011">
    <property type="protein sequence ID" value="PVX81117.1"/>
    <property type="molecule type" value="Genomic_DNA"/>
</dbReference>
<gene>
    <name evidence="1" type="ORF">C7402_11119</name>
</gene>
<dbReference type="PANTHER" id="PTHR12736:SF21">
    <property type="entry name" value="LANC-LIKE PROTEIN 2"/>
    <property type="match status" value="1"/>
</dbReference>
<dbReference type="PANTHER" id="PTHR12736">
    <property type="entry name" value="LANC-LIKE PROTEIN"/>
    <property type="match status" value="1"/>
</dbReference>
<keyword evidence="2" id="KW-1185">Reference proteome</keyword>
<dbReference type="Pfam" id="PF05147">
    <property type="entry name" value="LANC_like"/>
    <property type="match status" value="1"/>
</dbReference>
<organism evidence="1 2">
    <name type="scientific">Paraburkholderia unamae</name>
    <dbReference type="NCBI Taxonomy" id="219649"/>
    <lineage>
        <taxon>Bacteria</taxon>
        <taxon>Pseudomonadati</taxon>
        <taxon>Pseudomonadota</taxon>
        <taxon>Betaproteobacteria</taxon>
        <taxon>Burkholderiales</taxon>
        <taxon>Burkholderiaceae</taxon>
        <taxon>Paraburkholderia</taxon>
    </lineage>
</organism>
<dbReference type="Proteomes" id="UP000245712">
    <property type="component" value="Unassembled WGS sequence"/>
</dbReference>
<dbReference type="Gene3D" id="1.50.10.10">
    <property type="match status" value="1"/>
</dbReference>
<accession>A0ABX5KM89</accession>
<evidence type="ECO:0000313" key="2">
    <source>
        <dbReference type="Proteomes" id="UP000245712"/>
    </source>
</evidence>
<dbReference type="CDD" id="cd04794">
    <property type="entry name" value="euk_LANCL"/>
    <property type="match status" value="1"/>
</dbReference>
<dbReference type="SUPFAM" id="SSF158745">
    <property type="entry name" value="LanC-like"/>
    <property type="match status" value="1"/>
</dbReference>
<proteinExistence type="predicted"/>
<reference evidence="1 2" key="1">
    <citation type="submission" date="2018-05" db="EMBL/GenBank/DDBJ databases">
        <title>Genomic Encyclopedia of Type Strains, Phase IV (KMG-V): Genome sequencing to study the core and pangenomes of soil and plant-associated prokaryotes.</title>
        <authorList>
            <person name="Whitman W."/>
        </authorList>
    </citation>
    <scope>NUCLEOTIDE SEQUENCE [LARGE SCALE GENOMIC DNA]</scope>
    <source>
        <strain evidence="1 2">SCZa-39</strain>
    </source>
</reference>
<dbReference type="InterPro" id="IPR007822">
    <property type="entry name" value="LANC-like"/>
</dbReference>
<dbReference type="SMART" id="SM01260">
    <property type="entry name" value="LANC_like"/>
    <property type="match status" value="1"/>
</dbReference>
<evidence type="ECO:0000313" key="1">
    <source>
        <dbReference type="EMBL" id="PVX81117.1"/>
    </source>
</evidence>
<dbReference type="InterPro" id="IPR012341">
    <property type="entry name" value="6hp_glycosidase-like_sf"/>
</dbReference>
<name>A0ABX5KM89_9BURK</name>
<comment type="caution">
    <text evidence="1">The sequence shown here is derived from an EMBL/GenBank/DDBJ whole genome shotgun (WGS) entry which is preliminary data.</text>
</comment>
<sequence length="411" mass="45342">MLFDPARHEPLDPAAWDAARARATIARIVDDTRAAFTPEWLWPSHPLDLESDGGVAPALTPLYFGAAGVVWALHYLDALGAIQAPATQTAWLDHIEPIRVHNQAWLARVGIHADASYLIGELPMLMLHHAQAPTPALEARLAELIAGNIDHPARELMWGAPGTLLAACFLFEQTQNERWAALFRETAALLWSQLQWSDEHACHFWTQDLYGQRSTYLDGVHGFVATASPLIRGRHLLDAAHWSRWQEAIANTVRKTATWEDGKVNWRAQLHSKPASNDGLLMQFCHGAPGFVTCLARFPDATLDDLLIAAGAAIWEAGPLVKGASLCHGTAGNGYAFLALYGRTRDPIWLERARAFAMHGMRQCEAHAAQYGRLRYSLWTGDPGLAIYLADCLRGEAAFPTLDVFYPPRAS</sequence>